<dbReference type="AlphaFoldDB" id="B4QYY0"/>
<protein>
    <submittedName>
        <fullName evidence="1">GD19516</fullName>
    </submittedName>
</protein>
<accession>B4QYY0</accession>
<proteinExistence type="predicted"/>
<name>B4QYY0_DROSI</name>
<dbReference type="HOGENOM" id="CLU_2099419_0_0_1"/>
<gene>
    <name evidence="1" type="primary">Dsim\GD19516</name>
    <name evidence="1" type="ORF">Dsim_GD19516</name>
</gene>
<evidence type="ECO:0000313" key="2">
    <source>
        <dbReference type="Proteomes" id="UP000000304"/>
    </source>
</evidence>
<reference evidence="1 2" key="1">
    <citation type="journal article" date="2007" name="Nature">
        <title>Evolution of genes and genomes on the Drosophila phylogeny.</title>
        <authorList>
            <consortium name="Drosophila 12 Genomes Consortium"/>
            <person name="Clark A.G."/>
            <person name="Eisen M.B."/>
            <person name="Smith D.R."/>
            <person name="Bergman C.M."/>
            <person name="Oliver B."/>
            <person name="Markow T.A."/>
            <person name="Kaufman T.C."/>
            <person name="Kellis M."/>
            <person name="Gelbart W."/>
            <person name="Iyer V.N."/>
            <person name="Pollard D.A."/>
            <person name="Sackton T.B."/>
            <person name="Larracuente A.M."/>
            <person name="Singh N.D."/>
            <person name="Abad J.P."/>
            <person name="Abt D.N."/>
            <person name="Adryan B."/>
            <person name="Aguade M."/>
            <person name="Akashi H."/>
            <person name="Anderson W.W."/>
            <person name="Aquadro C.F."/>
            <person name="Ardell D.H."/>
            <person name="Arguello R."/>
            <person name="Artieri C.G."/>
            <person name="Barbash D.A."/>
            <person name="Barker D."/>
            <person name="Barsanti P."/>
            <person name="Batterham P."/>
            <person name="Batzoglou S."/>
            <person name="Begun D."/>
            <person name="Bhutkar A."/>
            <person name="Blanco E."/>
            <person name="Bosak S.A."/>
            <person name="Bradley R.K."/>
            <person name="Brand A.D."/>
            <person name="Brent M.R."/>
            <person name="Brooks A.N."/>
            <person name="Brown R.H."/>
            <person name="Butlin R.K."/>
            <person name="Caggese C."/>
            <person name="Calvi B.R."/>
            <person name="Bernardo de Carvalho A."/>
            <person name="Caspi A."/>
            <person name="Castrezana S."/>
            <person name="Celniker S.E."/>
            <person name="Chang J.L."/>
            <person name="Chapple C."/>
            <person name="Chatterji S."/>
            <person name="Chinwalla A."/>
            <person name="Civetta A."/>
            <person name="Clifton S.W."/>
            <person name="Comeron J.M."/>
            <person name="Costello J.C."/>
            <person name="Coyne J.A."/>
            <person name="Daub J."/>
            <person name="David R.G."/>
            <person name="Delcher A.L."/>
            <person name="Delehaunty K."/>
            <person name="Do C.B."/>
            <person name="Ebling H."/>
            <person name="Edwards K."/>
            <person name="Eickbush T."/>
            <person name="Evans J.D."/>
            <person name="Filipski A."/>
            <person name="Findeiss S."/>
            <person name="Freyhult E."/>
            <person name="Fulton L."/>
            <person name="Fulton R."/>
            <person name="Garcia A.C."/>
            <person name="Gardiner A."/>
            <person name="Garfield D.A."/>
            <person name="Garvin B.E."/>
            <person name="Gibson G."/>
            <person name="Gilbert D."/>
            <person name="Gnerre S."/>
            <person name="Godfrey J."/>
            <person name="Good R."/>
            <person name="Gotea V."/>
            <person name="Gravely B."/>
            <person name="Greenberg A.J."/>
            <person name="Griffiths-Jones S."/>
            <person name="Gross S."/>
            <person name="Guigo R."/>
            <person name="Gustafson E.A."/>
            <person name="Haerty W."/>
            <person name="Hahn M.W."/>
            <person name="Halligan D.L."/>
            <person name="Halpern A.L."/>
            <person name="Halter G.M."/>
            <person name="Han M.V."/>
            <person name="Heger A."/>
            <person name="Hillier L."/>
            <person name="Hinrichs A.S."/>
            <person name="Holmes I."/>
            <person name="Hoskins R.A."/>
            <person name="Hubisz M.J."/>
            <person name="Hultmark D."/>
            <person name="Huntley M.A."/>
            <person name="Jaffe D.B."/>
            <person name="Jagadeeshan S."/>
            <person name="Jeck W.R."/>
            <person name="Johnson J."/>
            <person name="Jones C.D."/>
            <person name="Jordan W.C."/>
            <person name="Karpen G.H."/>
            <person name="Kataoka E."/>
            <person name="Keightley P.D."/>
            <person name="Kheradpour P."/>
            <person name="Kirkness E.F."/>
            <person name="Koerich L.B."/>
            <person name="Kristiansen K."/>
            <person name="Kudrna D."/>
            <person name="Kulathinal R.J."/>
            <person name="Kumar S."/>
            <person name="Kwok R."/>
            <person name="Lander E."/>
            <person name="Langley C.H."/>
            <person name="Lapoint R."/>
            <person name="Lazzaro B.P."/>
            <person name="Lee S.J."/>
            <person name="Levesque L."/>
            <person name="Li R."/>
            <person name="Lin C.F."/>
            <person name="Lin M.F."/>
            <person name="Lindblad-Toh K."/>
            <person name="Llopart A."/>
            <person name="Long M."/>
            <person name="Low L."/>
            <person name="Lozovsky E."/>
            <person name="Lu J."/>
            <person name="Luo M."/>
            <person name="Machado C.A."/>
            <person name="Makalowski W."/>
            <person name="Marzo M."/>
            <person name="Matsuda M."/>
            <person name="Matzkin L."/>
            <person name="McAllister B."/>
            <person name="McBride C.S."/>
            <person name="McKernan B."/>
            <person name="McKernan K."/>
            <person name="Mendez-Lago M."/>
            <person name="Minx P."/>
            <person name="Mollenhauer M.U."/>
            <person name="Montooth K."/>
            <person name="Mount S.M."/>
            <person name="Mu X."/>
            <person name="Myers E."/>
            <person name="Negre B."/>
            <person name="Newfeld S."/>
            <person name="Nielsen R."/>
            <person name="Noor M.A."/>
            <person name="O'Grady P."/>
            <person name="Pachter L."/>
            <person name="Papaceit M."/>
            <person name="Parisi M.J."/>
            <person name="Parisi M."/>
            <person name="Parts L."/>
            <person name="Pedersen J.S."/>
            <person name="Pesole G."/>
            <person name="Phillippy A.M."/>
            <person name="Ponting C.P."/>
            <person name="Pop M."/>
            <person name="Porcelli D."/>
            <person name="Powell J.R."/>
            <person name="Prohaska S."/>
            <person name="Pruitt K."/>
            <person name="Puig M."/>
            <person name="Quesneville H."/>
            <person name="Ram K.R."/>
            <person name="Rand D."/>
            <person name="Rasmussen M.D."/>
            <person name="Reed L.K."/>
            <person name="Reenan R."/>
            <person name="Reily A."/>
            <person name="Remington K.A."/>
            <person name="Rieger T.T."/>
            <person name="Ritchie M.G."/>
            <person name="Robin C."/>
            <person name="Rogers Y.H."/>
            <person name="Rohde C."/>
            <person name="Rozas J."/>
            <person name="Rubenfield M.J."/>
            <person name="Ruiz A."/>
            <person name="Russo S."/>
            <person name="Salzberg S.L."/>
            <person name="Sanchez-Gracia A."/>
            <person name="Saranga D.J."/>
            <person name="Sato H."/>
            <person name="Schaeffer S.W."/>
            <person name="Schatz M.C."/>
            <person name="Schlenke T."/>
            <person name="Schwartz R."/>
            <person name="Segarra C."/>
            <person name="Singh R.S."/>
            <person name="Sirot L."/>
            <person name="Sirota M."/>
            <person name="Sisneros N.B."/>
            <person name="Smith C.D."/>
            <person name="Smith T.F."/>
            <person name="Spieth J."/>
            <person name="Stage D.E."/>
            <person name="Stark A."/>
            <person name="Stephan W."/>
            <person name="Strausberg R.L."/>
            <person name="Strempel S."/>
            <person name="Sturgill D."/>
            <person name="Sutton G."/>
            <person name="Sutton G.G."/>
            <person name="Tao W."/>
            <person name="Teichmann S."/>
            <person name="Tobari Y.N."/>
            <person name="Tomimura Y."/>
            <person name="Tsolas J.M."/>
            <person name="Valente V.L."/>
            <person name="Venter E."/>
            <person name="Venter J.C."/>
            <person name="Vicario S."/>
            <person name="Vieira F.G."/>
            <person name="Vilella A.J."/>
            <person name="Villasante A."/>
            <person name="Walenz B."/>
            <person name="Wang J."/>
            <person name="Wasserman M."/>
            <person name="Watts T."/>
            <person name="Wilson D."/>
            <person name="Wilson R.K."/>
            <person name="Wing R.A."/>
            <person name="Wolfner M.F."/>
            <person name="Wong A."/>
            <person name="Wong G.K."/>
            <person name="Wu C.I."/>
            <person name="Wu G."/>
            <person name="Yamamoto D."/>
            <person name="Yang H.P."/>
            <person name="Yang S.P."/>
            <person name="Yorke J.A."/>
            <person name="Yoshida K."/>
            <person name="Zdobnov E."/>
            <person name="Zhang P."/>
            <person name="Zhang Y."/>
            <person name="Zimin A.V."/>
            <person name="Baldwin J."/>
            <person name="Abdouelleil A."/>
            <person name="Abdulkadir J."/>
            <person name="Abebe A."/>
            <person name="Abera B."/>
            <person name="Abreu J."/>
            <person name="Acer S.C."/>
            <person name="Aftuck L."/>
            <person name="Alexander A."/>
            <person name="An P."/>
            <person name="Anderson E."/>
            <person name="Anderson S."/>
            <person name="Arachi H."/>
            <person name="Azer M."/>
            <person name="Bachantsang P."/>
            <person name="Barry A."/>
            <person name="Bayul T."/>
            <person name="Berlin A."/>
            <person name="Bessette D."/>
            <person name="Bloom T."/>
            <person name="Blye J."/>
            <person name="Boguslavskiy L."/>
            <person name="Bonnet C."/>
            <person name="Boukhgalter B."/>
            <person name="Bourzgui I."/>
            <person name="Brown A."/>
            <person name="Cahill P."/>
            <person name="Channer S."/>
            <person name="Cheshatsang Y."/>
            <person name="Chuda L."/>
            <person name="Citroen M."/>
            <person name="Collymore A."/>
            <person name="Cooke P."/>
            <person name="Costello M."/>
            <person name="D'Aco K."/>
            <person name="Daza R."/>
            <person name="De Haan G."/>
            <person name="DeGray S."/>
            <person name="DeMaso C."/>
            <person name="Dhargay N."/>
            <person name="Dooley K."/>
            <person name="Dooley E."/>
            <person name="Doricent M."/>
            <person name="Dorje P."/>
            <person name="Dorjee K."/>
            <person name="Dupes A."/>
            <person name="Elong R."/>
            <person name="Falk J."/>
            <person name="Farina A."/>
            <person name="Faro S."/>
            <person name="Ferguson D."/>
            <person name="Fisher S."/>
            <person name="Foley C.D."/>
            <person name="Franke A."/>
            <person name="Friedrich D."/>
            <person name="Gadbois L."/>
            <person name="Gearin G."/>
            <person name="Gearin C.R."/>
            <person name="Giannoukos G."/>
            <person name="Goode T."/>
            <person name="Graham J."/>
            <person name="Grandbois E."/>
            <person name="Grewal S."/>
            <person name="Gyaltsen K."/>
            <person name="Hafez N."/>
            <person name="Hagos B."/>
            <person name="Hall J."/>
            <person name="Henson C."/>
            <person name="Hollinger A."/>
            <person name="Honan T."/>
            <person name="Huard M.D."/>
            <person name="Hughes L."/>
            <person name="Hurhula B."/>
            <person name="Husby M.E."/>
            <person name="Kamat A."/>
            <person name="Kanga B."/>
            <person name="Kashin S."/>
            <person name="Khazanovich D."/>
            <person name="Kisner P."/>
            <person name="Lance K."/>
            <person name="Lara M."/>
            <person name="Lee W."/>
            <person name="Lennon N."/>
            <person name="Letendre F."/>
            <person name="LeVine R."/>
            <person name="Lipovsky A."/>
            <person name="Liu X."/>
            <person name="Liu J."/>
            <person name="Liu S."/>
            <person name="Lokyitsang T."/>
            <person name="Lokyitsang Y."/>
            <person name="Lubonja R."/>
            <person name="Lui A."/>
            <person name="MacDonald P."/>
            <person name="Magnisalis V."/>
            <person name="Maru K."/>
            <person name="Matthews C."/>
            <person name="McCusker W."/>
            <person name="McDonough S."/>
            <person name="Mehta T."/>
            <person name="Meldrim J."/>
            <person name="Meneus L."/>
            <person name="Mihai O."/>
            <person name="Mihalev A."/>
            <person name="Mihova T."/>
            <person name="Mittelman R."/>
            <person name="Mlenga V."/>
            <person name="Montmayeur A."/>
            <person name="Mulrain L."/>
            <person name="Navidi A."/>
            <person name="Naylor J."/>
            <person name="Negash T."/>
            <person name="Nguyen T."/>
            <person name="Nguyen N."/>
            <person name="Nicol R."/>
            <person name="Norbu C."/>
            <person name="Norbu N."/>
            <person name="Novod N."/>
            <person name="O'Neill B."/>
            <person name="Osman S."/>
            <person name="Markiewicz E."/>
            <person name="Oyono O.L."/>
            <person name="Patti C."/>
            <person name="Phunkhang P."/>
            <person name="Pierre F."/>
            <person name="Priest M."/>
            <person name="Raghuraman S."/>
            <person name="Rege F."/>
            <person name="Reyes R."/>
            <person name="Rise C."/>
            <person name="Rogov P."/>
            <person name="Ross K."/>
            <person name="Ryan E."/>
            <person name="Settipalli S."/>
            <person name="Shea T."/>
            <person name="Sherpa N."/>
            <person name="Shi L."/>
            <person name="Shih D."/>
            <person name="Sparrow T."/>
            <person name="Spaulding J."/>
            <person name="Stalker J."/>
            <person name="Stange-Thomann N."/>
            <person name="Stavropoulos S."/>
            <person name="Stone C."/>
            <person name="Strader C."/>
            <person name="Tesfaye S."/>
            <person name="Thomson T."/>
            <person name="Thoulutsang Y."/>
            <person name="Thoulutsang D."/>
            <person name="Topham K."/>
            <person name="Topping I."/>
            <person name="Tsamla T."/>
            <person name="Vassiliev H."/>
            <person name="Vo A."/>
            <person name="Wangchuk T."/>
            <person name="Wangdi T."/>
            <person name="Weiand M."/>
            <person name="Wilkinson J."/>
            <person name="Wilson A."/>
            <person name="Yadav S."/>
            <person name="Young G."/>
            <person name="Yu Q."/>
            <person name="Zembek L."/>
            <person name="Zhong D."/>
            <person name="Zimmer A."/>
            <person name="Zwirko Z."/>
            <person name="Jaffe D.B."/>
            <person name="Alvarez P."/>
            <person name="Brockman W."/>
            <person name="Butler J."/>
            <person name="Chin C."/>
            <person name="Gnerre S."/>
            <person name="Grabherr M."/>
            <person name="Kleber M."/>
            <person name="Mauceli E."/>
            <person name="MacCallum I."/>
        </authorList>
    </citation>
    <scope>NUCLEOTIDE SEQUENCE [LARGE SCALE GENOMIC DNA]</scope>
    <source>
        <strain evidence="2">white501</strain>
    </source>
</reference>
<dbReference type="EMBL" id="CM000364">
    <property type="protein sequence ID" value="EDX11920.1"/>
    <property type="molecule type" value="Genomic_DNA"/>
</dbReference>
<evidence type="ECO:0000313" key="1">
    <source>
        <dbReference type="EMBL" id="EDX11920.1"/>
    </source>
</evidence>
<dbReference type="Proteomes" id="UP000000304">
    <property type="component" value="Chromosome 3R"/>
</dbReference>
<keyword evidence="2" id="KW-1185">Reference proteome</keyword>
<organism evidence="1 2">
    <name type="scientific">Drosophila simulans</name>
    <name type="common">Fruit fly</name>
    <dbReference type="NCBI Taxonomy" id="7240"/>
    <lineage>
        <taxon>Eukaryota</taxon>
        <taxon>Metazoa</taxon>
        <taxon>Ecdysozoa</taxon>
        <taxon>Arthropoda</taxon>
        <taxon>Hexapoda</taxon>
        <taxon>Insecta</taxon>
        <taxon>Pterygota</taxon>
        <taxon>Neoptera</taxon>
        <taxon>Endopterygota</taxon>
        <taxon>Diptera</taxon>
        <taxon>Brachycera</taxon>
        <taxon>Muscomorpha</taxon>
        <taxon>Ephydroidea</taxon>
        <taxon>Drosophilidae</taxon>
        <taxon>Drosophila</taxon>
        <taxon>Sophophora</taxon>
    </lineage>
</organism>
<sequence length="116" mass="12887">MAPPEHHHDAMPMAAIRTILKAYPWHSGSGLSSSFPFRQGRAICEFPTISIYLLAINTARIKDSAAATERIIRQPTMLRGQRITLRSLWLRLVEGIEMQTKESSAPEGFEEAVPAG</sequence>